<dbReference type="KEGG" id="ffu:CLAFUR5_08380"/>
<name>A0A9Q8P719_PASFU</name>
<dbReference type="RefSeq" id="XP_047759964.1">
    <property type="nucleotide sequence ID" value="XM_047907528.1"/>
</dbReference>
<evidence type="ECO:0000313" key="2">
    <source>
        <dbReference type="EMBL" id="UJO15598.1"/>
    </source>
</evidence>
<gene>
    <name evidence="2" type="ORF">CLAFUR5_08380</name>
</gene>
<reference evidence="2" key="1">
    <citation type="submission" date="2021-12" db="EMBL/GenBank/DDBJ databases">
        <authorList>
            <person name="Zaccaron A."/>
            <person name="Stergiopoulos I."/>
        </authorList>
    </citation>
    <scope>NUCLEOTIDE SEQUENCE</scope>
    <source>
        <strain evidence="2">Race5_Kim</strain>
    </source>
</reference>
<dbReference type="GeneID" id="71988258"/>
<organism evidence="2 3">
    <name type="scientific">Passalora fulva</name>
    <name type="common">Tomato leaf mold</name>
    <name type="synonym">Cladosporium fulvum</name>
    <dbReference type="NCBI Taxonomy" id="5499"/>
    <lineage>
        <taxon>Eukaryota</taxon>
        <taxon>Fungi</taxon>
        <taxon>Dikarya</taxon>
        <taxon>Ascomycota</taxon>
        <taxon>Pezizomycotina</taxon>
        <taxon>Dothideomycetes</taxon>
        <taxon>Dothideomycetidae</taxon>
        <taxon>Mycosphaerellales</taxon>
        <taxon>Mycosphaerellaceae</taxon>
        <taxon>Fulvia</taxon>
    </lineage>
</organism>
<dbReference type="Proteomes" id="UP000756132">
    <property type="component" value="Chromosome 3"/>
</dbReference>
<dbReference type="EMBL" id="CP090165">
    <property type="protein sequence ID" value="UJO15598.1"/>
    <property type="molecule type" value="Genomic_DNA"/>
</dbReference>
<proteinExistence type="predicted"/>
<dbReference type="OrthoDB" id="3650886at2759"/>
<evidence type="ECO:0000313" key="3">
    <source>
        <dbReference type="Proteomes" id="UP000756132"/>
    </source>
</evidence>
<protein>
    <recommendedName>
        <fullName evidence="1">DUF6604 domain-containing protein</fullName>
    </recommendedName>
</protein>
<accession>A0A9Q8P719</accession>
<keyword evidence="3" id="KW-1185">Reference proteome</keyword>
<dbReference type="InterPro" id="IPR046539">
    <property type="entry name" value="DUF6604"/>
</dbReference>
<dbReference type="Pfam" id="PF20253">
    <property type="entry name" value="DUF6604"/>
    <property type="match status" value="1"/>
</dbReference>
<dbReference type="PANTHER" id="PTHR38795:SF1">
    <property type="entry name" value="DUF6604 DOMAIN-CONTAINING PROTEIN"/>
    <property type="match status" value="1"/>
</dbReference>
<evidence type="ECO:0000259" key="1">
    <source>
        <dbReference type="Pfam" id="PF20253"/>
    </source>
</evidence>
<dbReference type="PANTHER" id="PTHR38795">
    <property type="entry name" value="DUF6604 DOMAIN-CONTAINING PROTEIN"/>
    <property type="match status" value="1"/>
</dbReference>
<reference evidence="2" key="2">
    <citation type="journal article" date="2022" name="Microb. Genom.">
        <title>A chromosome-scale genome assembly of the tomato pathogen Cladosporium fulvum reveals a compartmentalized genome architecture and the presence of a dispensable chromosome.</title>
        <authorList>
            <person name="Zaccaron A.Z."/>
            <person name="Chen L.H."/>
            <person name="Samaras A."/>
            <person name="Stergiopoulos I."/>
        </authorList>
    </citation>
    <scope>NUCLEOTIDE SEQUENCE</scope>
    <source>
        <strain evidence="2">Race5_Kim</strain>
    </source>
</reference>
<sequence length="235" mass="25776">MPHAAQNPATGRYQLYKQGTARIVAWLVETASKIADTPKSLCSLNTLDGAPNSTQRKQKSVTIVKTRELLAFARVIATASLSRVPPAIIDLIAQVIEGRQACADWYALEPASTENKSHAHFIQVLRQVYDLLKLLRQEEPRTVRAKAKAVRDDNDEVANLSNIFARLEVEEPAAAPLGNAPDVTIRLEATEHDAEIELEHDGGRSSSLSCTVFSRTRETCVSSSSKLGETMQRVS</sequence>
<feature type="domain" description="DUF6604" evidence="1">
    <location>
        <begin position="14"/>
        <end position="186"/>
    </location>
</feature>
<dbReference type="AlphaFoldDB" id="A0A9Q8P719"/>